<keyword evidence="3" id="KW-1185">Reference proteome</keyword>
<dbReference type="Proteomes" id="UP001469553">
    <property type="component" value="Unassembled WGS sequence"/>
</dbReference>
<feature type="region of interest" description="Disordered" evidence="1">
    <location>
        <begin position="1"/>
        <end position="42"/>
    </location>
</feature>
<name>A0ABV0XRT9_9TELE</name>
<feature type="compositionally biased region" description="Basic and acidic residues" evidence="1">
    <location>
        <begin position="436"/>
        <end position="447"/>
    </location>
</feature>
<reference evidence="2 3" key="1">
    <citation type="submission" date="2021-06" db="EMBL/GenBank/DDBJ databases">
        <authorList>
            <person name="Palmer J.M."/>
        </authorList>
    </citation>
    <scope>NUCLEOTIDE SEQUENCE [LARGE SCALE GENOMIC DNA]</scope>
    <source>
        <strain evidence="2 3">AS_MEX2019</strain>
        <tissue evidence="2">Muscle</tissue>
    </source>
</reference>
<evidence type="ECO:0000256" key="1">
    <source>
        <dbReference type="SAM" id="MobiDB-lite"/>
    </source>
</evidence>
<feature type="region of interest" description="Disordered" evidence="1">
    <location>
        <begin position="203"/>
        <end position="247"/>
    </location>
</feature>
<protein>
    <submittedName>
        <fullName evidence="2">Uncharacterized protein</fullName>
    </submittedName>
</protein>
<evidence type="ECO:0000313" key="3">
    <source>
        <dbReference type="Proteomes" id="UP001469553"/>
    </source>
</evidence>
<proteinExistence type="predicted"/>
<comment type="caution">
    <text evidence="2">The sequence shown here is derived from an EMBL/GenBank/DDBJ whole genome shotgun (WGS) entry which is preliminary data.</text>
</comment>
<sequence>MRPVNPSSTIQGDSEPKNLVVGSSNPSLSLTPPIDPHPLLVQVPSPRKLIPTNQLRPVNPSSTIQGVIPASCSQVAPVAAVKRPTLPNVCSSTSSAVYSSLLLASSSPGSSSSSDSVLQPSASVSQQRTCTLKIIPPHPVKDPIIIKLPHLPPTQVVSSEGSLIGPQSPSHPVVPVNDTPLKPPVCQKADLEVKSVAVTEGVAAEHRSISPQTQPTIQTPTEPAIPRMPPTPALSPPPKPTSDLPHPEQEMDLDVVCVEAIEVVDLVSSSETEDSSDFRESDSEDEKQLIADKQAVKRIQHQISSEDLKRKGKSLKKSRKEYLSIHGLSTANRAAAARMDVKDRFYISSEEDGPNRTTVTNGAAAAGELTGECQLRTCQQAVEEEKAWHRTLEKLEKNSGYGTAQQKMEMMSSSDVDTEVEALSPAVDSPNSPRTRRQDQAPREVQKLPAETERLLFIQSSKKKDNRDTHIKDVCGTSGTEKLQQLLTNQTNQKQTEIETRQRMAAEVLVEDAYCVAPPAGVADPLQSPQAPPCQGLGNASGTIKRTKTVPNILSRCRNQTLPLKTSAEKELRLRLDGAVMTNTVWRGVPSRGGVLPTGALLWCIQVQLVH</sequence>
<feature type="compositionally biased region" description="Pro residues" evidence="1">
    <location>
        <begin position="226"/>
        <end position="240"/>
    </location>
</feature>
<organism evidence="2 3">
    <name type="scientific">Ameca splendens</name>
    <dbReference type="NCBI Taxonomy" id="208324"/>
    <lineage>
        <taxon>Eukaryota</taxon>
        <taxon>Metazoa</taxon>
        <taxon>Chordata</taxon>
        <taxon>Craniata</taxon>
        <taxon>Vertebrata</taxon>
        <taxon>Euteleostomi</taxon>
        <taxon>Actinopterygii</taxon>
        <taxon>Neopterygii</taxon>
        <taxon>Teleostei</taxon>
        <taxon>Neoteleostei</taxon>
        <taxon>Acanthomorphata</taxon>
        <taxon>Ovalentaria</taxon>
        <taxon>Atherinomorphae</taxon>
        <taxon>Cyprinodontiformes</taxon>
        <taxon>Goodeidae</taxon>
        <taxon>Ameca</taxon>
    </lineage>
</organism>
<feature type="compositionally biased region" description="Low complexity" evidence="1">
    <location>
        <begin position="209"/>
        <end position="221"/>
    </location>
</feature>
<gene>
    <name evidence="2" type="ORF">AMECASPLE_019130</name>
</gene>
<accession>A0ABV0XRT9</accession>
<evidence type="ECO:0000313" key="2">
    <source>
        <dbReference type="EMBL" id="MEQ2284205.1"/>
    </source>
</evidence>
<feature type="region of interest" description="Disordered" evidence="1">
    <location>
        <begin position="410"/>
        <end position="447"/>
    </location>
</feature>
<feature type="compositionally biased region" description="Polar residues" evidence="1">
    <location>
        <begin position="1"/>
        <end position="12"/>
    </location>
</feature>
<dbReference type="EMBL" id="JAHRIP010010930">
    <property type="protein sequence ID" value="MEQ2284205.1"/>
    <property type="molecule type" value="Genomic_DNA"/>
</dbReference>
<feature type="compositionally biased region" description="Polar residues" evidence="1">
    <location>
        <begin position="21"/>
        <end position="30"/>
    </location>
</feature>